<feature type="transmembrane region" description="Helical" evidence="1">
    <location>
        <begin position="7"/>
        <end position="29"/>
    </location>
</feature>
<organism evidence="2 3">
    <name type="scientific">Candidatus Fischerbacteria bacterium RBG_13_37_8</name>
    <dbReference type="NCBI Taxonomy" id="1817863"/>
    <lineage>
        <taxon>Bacteria</taxon>
        <taxon>Candidatus Fischeribacteriota</taxon>
    </lineage>
</organism>
<proteinExistence type="predicted"/>
<evidence type="ECO:0000313" key="3">
    <source>
        <dbReference type="Proteomes" id="UP000178943"/>
    </source>
</evidence>
<name>A0A1F5V5C0_9BACT</name>
<gene>
    <name evidence="2" type="ORF">A2Y62_08015</name>
</gene>
<feature type="transmembrane region" description="Helical" evidence="1">
    <location>
        <begin position="35"/>
        <end position="53"/>
    </location>
</feature>
<evidence type="ECO:0000313" key="2">
    <source>
        <dbReference type="EMBL" id="OGF58605.1"/>
    </source>
</evidence>
<keyword evidence="1" id="KW-0472">Membrane</keyword>
<dbReference type="STRING" id="1817863.A2Y62_08015"/>
<dbReference type="EMBL" id="MFGW01000244">
    <property type="protein sequence ID" value="OGF58605.1"/>
    <property type="molecule type" value="Genomic_DNA"/>
</dbReference>
<reference evidence="2 3" key="1">
    <citation type="journal article" date="2016" name="Nat. Commun.">
        <title>Thousands of microbial genomes shed light on interconnected biogeochemical processes in an aquifer system.</title>
        <authorList>
            <person name="Anantharaman K."/>
            <person name="Brown C.T."/>
            <person name="Hug L.A."/>
            <person name="Sharon I."/>
            <person name="Castelle C.J."/>
            <person name="Probst A.J."/>
            <person name="Thomas B.C."/>
            <person name="Singh A."/>
            <person name="Wilkins M.J."/>
            <person name="Karaoz U."/>
            <person name="Brodie E.L."/>
            <person name="Williams K.H."/>
            <person name="Hubbard S.S."/>
            <person name="Banfield J.F."/>
        </authorList>
    </citation>
    <scope>NUCLEOTIDE SEQUENCE [LARGE SCALE GENOMIC DNA]</scope>
</reference>
<evidence type="ECO:0000256" key="1">
    <source>
        <dbReference type="SAM" id="Phobius"/>
    </source>
</evidence>
<dbReference type="AlphaFoldDB" id="A0A1F5V5C0"/>
<feature type="transmembrane region" description="Helical" evidence="1">
    <location>
        <begin position="164"/>
        <end position="182"/>
    </location>
</feature>
<dbReference type="Proteomes" id="UP000178943">
    <property type="component" value="Unassembled WGS sequence"/>
</dbReference>
<keyword evidence="1" id="KW-1133">Transmembrane helix</keyword>
<keyword evidence="1" id="KW-0812">Transmembrane</keyword>
<sequence length="187" mass="21503">MKFTENCLWVLGALLFEALCTIIAGYLGFEMNAQGFFLIGTFFIIILWITFYISRHNEITNIGIKKLTLLYEIQNKSIVEMMENQPKEKIWELLKQFSGFVSDEIIPKINTKKENPLSNEEKNRLTIYISKMKLGEKLNIQEAKDFKKLAEEYLIDIKISKPNYTVDALLLAALAGLVLILLTSSNK</sequence>
<accession>A0A1F5V5C0</accession>
<protein>
    <submittedName>
        <fullName evidence="2">Uncharacterized protein</fullName>
    </submittedName>
</protein>
<comment type="caution">
    <text evidence="2">The sequence shown here is derived from an EMBL/GenBank/DDBJ whole genome shotgun (WGS) entry which is preliminary data.</text>
</comment>